<dbReference type="PRINTS" id="PR00344">
    <property type="entry name" value="BCTRLSENSOR"/>
</dbReference>
<evidence type="ECO:0000313" key="13">
    <source>
        <dbReference type="Proteomes" id="UP000288388"/>
    </source>
</evidence>
<evidence type="ECO:0000256" key="4">
    <source>
        <dbReference type="ARBA" id="ARBA00022475"/>
    </source>
</evidence>
<keyword evidence="9" id="KW-1133">Transmembrane helix</keyword>
<evidence type="ECO:0000256" key="9">
    <source>
        <dbReference type="ARBA" id="ARBA00022989"/>
    </source>
</evidence>
<dbReference type="InterPro" id="IPR050351">
    <property type="entry name" value="BphY/WalK/GraS-like"/>
</dbReference>
<dbReference type="CDD" id="cd00075">
    <property type="entry name" value="HATPase"/>
    <property type="match status" value="1"/>
</dbReference>
<evidence type="ECO:0000256" key="10">
    <source>
        <dbReference type="ARBA" id="ARBA00023012"/>
    </source>
</evidence>
<evidence type="ECO:0000256" key="1">
    <source>
        <dbReference type="ARBA" id="ARBA00000085"/>
    </source>
</evidence>
<dbReference type="PANTHER" id="PTHR45453:SF2">
    <property type="entry name" value="HISTIDINE KINASE"/>
    <property type="match status" value="1"/>
</dbReference>
<comment type="subcellular location">
    <subcellularLocation>
        <location evidence="2">Cell membrane</location>
        <topology evidence="2">Multi-pass membrane protein</topology>
    </subcellularLocation>
</comment>
<comment type="catalytic activity">
    <reaction evidence="1">
        <text>ATP + protein L-histidine = ADP + protein N-phospho-L-histidine.</text>
        <dbReference type="EC" id="2.7.13.3"/>
    </reaction>
</comment>
<keyword evidence="10" id="KW-0902">Two-component regulatory system</keyword>
<dbReference type="SUPFAM" id="SSF55874">
    <property type="entry name" value="ATPase domain of HSP90 chaperone/DNA topoisomerase II/histidine kinase"/>
    <property type="match status" value="1"/>
</dbReference>
<dbReference type="Pfam" id="PF02518">
    <property type="entry name" value="HATPase_c"/>
    <property type="match status" value="1"/>
</dbReference>
<dbReference type="GO" id="GO:0016036">
    <property type="term" value="P:cellular response to phosphate starvation"/>
    <property type="evidence" value="ECO:0007669"/>
    <property type="project" value="TreeGrafter"/>
</dbReference>
<evidence type="ECO:0000256" key="11">
    <source>
        <dbReference type="ARBA" id="ARBA00023136"/>
    </source>
</evidence>
<dbReference type="SMART" id="SM00387">
    <property type="entry name" value="HATPase_c"/>
    <property type="match status" value="1"/>
</dbReference>
<evidence type="ECO:0000256" key="3">
    <source>
        <dbReference type="ARBA" id="ARBA00012438"/>
    </source>
</evidence>
<dbReference type="PROSITE" id="PS50109">
    <property type="entry name" value="HIS_KIN"/>
    <property type="match status" value="1"/>
</dbReference>
<dbReference type="PANTHER" id="PTHR45453">
    <property type="entry name" value="PHOSPHATE REGULON SENSOR PROTEIN PHOR"/>
    <property type="match status" value="1"/>
</dbReference>
<evidence type="ECO:0000256" key="2">
    <source>
        <dbReference type="ARBA" id="ARBA00004651"/>
    </source>
</evidence>
<dbReference type="InterPro" id="IPR036097">
    <property type="entry name" value="HisK_dim/P_sf"/>
</dbReference>
<dbReference type="EMBL" id="RYZS01000001">
    <property type="protein sequence ID" value="RVU94595.1"/>
    <property type="molecule type" value="Genomic_DNA"/>
</dbReference>
<keyword evidence="5" id="KW-0597">Phosphoprotein</keyword>
<evidence type="ECO:0000313" key="12">
    <source>
        <dbReference type="EMBL" id="RVU94595.1"/>
    </source>
</evidence>
<evidence type="ECO:0000256" key="5">
    <source>
        <dbReference type="ARBA" id="ARBA00022553"/>
    </source>
</evidence>
<sequence length="375" mass="42946">MDQRRSKKIVLIYVLISVACFALFITQNFKMYSEIEQDRQATLALLVKEEKFSEAALIKTFKVNKTSDLANEGASLEAKYNLIDKMDHPRLLRTLLIRNLQIFTLCWLLISLLFFWQMKEKIKLQKSLEKETKEYHESSIQNELLLQRSQREERNLKSSITDITHQLKTPVASLKLSLDIALSDQYEEQERRNFADQAEVQINKLNLMLDGLAKISQLETDLIQLKPQKLSLQQLINEAVNGVIMKAVEKDIELEVELSEDTFVMVDKKWTLEALGNVLENAVKYSPKQTTVILRASSLVTYVMVEIKDEGPGIPTDEQNKIYQRFYRGSSSTAAEGSGVGLYLTRKIIEEQGGTVMVKQRHPRGANFQLTLPAT</sequence>
<dbReference type="CDD" id="cd00082">
    <property type="entry name" value="HisKA"/>
    <property type="match status" value="1"/>
</dbReference>
<comment type="caution">
    <text evidence="12">The sequence shown here is derived from an EMBL/GenBank/DDBJ whole genome shotgun (WGS) entry which is preliminary data.</text>
</comment>
<proteinExistence type="predicted"/>
<dbReference type="InterPro" id="IPR036890">
    <property type="entry name" value="HATPase_C_sf"/>
</dbReference>
<evidence type="ECO:0000256" key="7">
    <source>
        <dbReference type="ARBA" id="ARBA00022692"/>
    </source>
</evidence>
<dbReference type="AlphaFoldDB" id="A0A437ULX5"/>
<keyword evidence="4" id="KW-1003">Cell membrane</keyword>
<dbReference type="InterPro" id="IPR003594">
    <property type="entry name" value="HATPase_dom"/>
</dbReference>
<dbReference type="GO" id="GO:0000155">
    <property type="term" value="F:phosphorelay sensor kinase activity"/>
    <property type="evidence" value="ECO:0007669"/>
    <property type="project" value="InterPro"/>
</dbReference>
<dbReference type="Proteomes" id="UP000288388">
    <property type="component" value="Unassembled WGS sequence"/>
</dbReference>
<organism evidence="12 13">
    <name type="scientific">Enterococcus avium</name>
    <name type="common">Streptococcus avium</name>
    <dbReference type="NCBI Taxonomy" id="33945"/>
    <lineage>
        <taxon>Bacteria</taxon>
        <taxon>Bacillati</taxon>
        <taxon>Bacillota</taxon>
        <taxon>Bacilli</taxon>
        <taxon>Lactobacillales</taxon>
        <taxon>Enterococcaceae</taxon>
        <taxon>Enterococcus</taxon>
    </lineage>
</organism>
<dbReference type="SUPFAM" id="SSF47384">
    <property type="entry name" value="Homodimeric domain of signal transducing histidine kinase"/>
    <property type="match status" value="1"/>
</dbReference>
<gene>
    <name evidence="12" type="ORF">EK398_06890</name>
</gene>
<protein>
    <recommendedName>
        <fullName evidence="3">histidine kinase</fullName>
        <ecNumber evidence="3">2.7.13.3</ecNumber>
    </recommendedName>
</protein>
<dbReference type="SMART" id="SM00388">
    <property type="entry name" value="HisKA"/>
    <property type="match status" value="1"/>
</dbReference>
<dbReference type="InterPro" id="IPR003661">
    <property type="entry name" value="HisK_dim/P_dom"/>
</dbReference>
<dbReference type="InterPro" id="IPR004358">
    <property type="entry name" value="Sig_transdc_His_kin-like_C"/>
</dbReference>
<name>A0A437ULX5_ENTAV</name>
<keyword evidence="6" id="KW-0808">Transferase</keyword>
<dbReference type="RefSeq" id="WP_127978643.1">
    <property type="nucleotide sequence ID" value="NZ_CP034169.1"/>
</dbReference>
<evidence type="ECO:0000256" key="6">
    <source>
        <dbReference type="ARBA" id="ARBA00022679"/>
    </source>
</evidence>
<dbReference type="GO" id="GO:0004721">
    <property type="term" value="F:phosphoprotein phosphatase activity"/>
    <property type="evidence" value="ECO:0007669"/>
    <property type="project" value="TreeGrafter"/>
</dbReference>
<dbReference type="PROSITE" id="PS51257">
    <property type="entry name" value="PROKAR_LIPOPROTEIN"/>
    <property type="match status" value="1"/>
</dbReference>
<reference evidence="12 13" key="1">
    <citation type="submission" date="2018-12" db="EMBL/GenBank/DDBJ databases">
        <title>A novel vanA-carrying plasmid in a clinical isolate of Enterococcus avium.</title>
        <authorList>
            <person name="Bernasconi O.J."/>
            <person name="Luzzaro F."/>
            <person name="Endimiani A."/>
        </authorList>
    </citation>
    <scope>NUCLEOTIDE SEQUENCE [LARGE SCALE GENOMIC DNA]</scope>
    <source>
        <strain evidence="12 13">LC0559/18</strain>
    </source>
</reference>
<dbReference type="Gene3D" id="1.10.287.130">
    <property type="match status" value="1"/>
</dbReference>
<keyword evidence="11" id="KW-0472">Membrane</keyword>
<accession>A0A437ULX5</accession>
<keyword evidence="8 12" id="KW-0418">Kinase</keyword>
<keyword evidence="7" id="KW-0812">Transmembrane</keyword>
<dbReference type="Gene3D" id="3.30.565.10">
    <property type="entry name" value="Histidine kinase-like ATPase, C-terminal domain"/>
    <property type="match status" value="1"/>
</dbReference>
<dbReference type="GO" id="GO:0005886">
    <property type="term" value="C:plasma membrane"/>
    <property type="evidence" value="ECO:0007669"/>
    <property type="project" value="UniProtKB-SubCell"/>
</dbReference>
<dbReference type="InterPro" id="IPR005467">
    <property type="entry name" value="His_kinase_dom"/>
</dbReference>
<evidence type="ECO:0000256" key="8">
    <source>
        <dbReference type="ARBA" id="ARBA00022777"/>
    </source>
</evidence>
<dbReference type="EC" id="2.7.13.3" evidence="3"/>